<sequence length="693" mass="77920">MVIKRWLVISLTCLSLIFVQWGQISAVSAEQSGRLTYEMPLTSTNISLSGALTTKQLYFQIPTYWSVQDVTLMVDYEASPLALKDRSSITLKINGTYLNSFRPSTEEGKQHIAVTIPKALVMKGSNNITIEGTVQTFQTKDEVCVNENWQDNWLQMYSTSHVAIQHFNEAPQNIREFHTFFTGLDIMDADQSAIVLPGESNTTELEAAVYALTGLSKSSSNEDKPIPFLSYGTNQITEKKAIAVVSLYDHLPSDIKAQLAQQDLQEKALIQLLTSEKQSTLVVTSQNPDLLVKAGKWIANQDLIGQLNKDIKIVNKDTDVDTPAVSMNRTIELTANGDTLKGWRHQEQTYFVSQPVNRSIADASKISVDFRYAQNLDFERSMITVLVNDKPIGSKKLTTALANGDQVTLPIPKNLNISGNFTITIAFDLELKNAYCYRNEDQMPWAFITKDTILQLNTTEKTELLFNNYPYPFIRDGNFNRMAVVIPKQRDNYTYQTISNIFSLLGQYTDGNRGEIHFYEDKAPQDVLDRNIIAIGTYENNELIRSQNNSFYFQFRADGTGFLSNEKMSIDDDYGARAGTLQLMDSPYKSGHALLAVTASRSESYFLASKLIASKSAMWKIYGDGVIADKDGKVNSYRFKKQADDSQPTLIDKLVQREDVLGFTVAFSLVLLLVLVALVLIVRKYRKKRGEGR</sequence>
<proteinExistence type="predicted"/>
<keyword evidence="4 6" id="KW-1133">Transmembrane helix</keyword>
<evidence type="ECO:0000256" key="4">
    <source>
        <dbReference type="ARBA" id="ARBA00022989"/>
    </source>
</evidence>
<organism evidence="7 8">
    <name type="scientific">Paenibacillus selenitireducens</name>
    <dbReference type="NCBI Taxonomy" id="1324314"/>
    <lineage>
        <taxon>Bacteria</taxon>
        <taxon>Bacillati</taxon>
        <taxon>Bacillota</taxon>
        <taxon>Bacilli</taxon>
        <taxon>Bacillales</taxon>
        <taxon>Paenibacillaceae</taxon>
        <taxon>Paenibacillus</taxon>
    </lineage>
</organism>
<evidence type="ECO:0000256" key="6">
    <source>
        <dbReference type="SAM" id="Phobius"/>
    </source>
</evidence>
<feature type="transmembrane region" description="Helical" evidence="6">
    <location>
        <begin position="660"/>
        <end position="682"/>
    </location>
</feature>
<gene>
    <name evidence="7" type="ORF">BVG16_09440</name>
</gene>
<dbReference type="STRING" id="1324314.BVG16_09440"/>
<evidence type="ECO:0000256" key="2">
    <source>
        <dbReference type="ARBA" id="ARBA00022475"/>
    </source>
</evidence>
<keyword evidence="5 6" id="KW-0472">Membrane</keyword>
<dbReference type="PANTHER" id="PTHR39083">
    <property type="entry name" value="CYCLIC DI-GMP-BINDING PROTEIN"/>
    <property type="match status" value="1"/>
</dbReference>
<dbReference type="PANTHER" id="PTHR39083:SF1">
    <property type="entry name" value="CYCLIC DI-GMP-BINDING PROTEIN"/>
    <property type="match status" value="1"/>
</dbReference>
<dbReference type="Pfam" id="PF03170">
    <property type="entry name" value="BcsB"/>
    <property type="match status" value="1"/>
</dbReference>
<dbReference type="EMBL" id="MSZX01000003">
    <property type="protein sequence ID" value="OPA79300.1"/>
    <property type="molecule type" value="Genomic_DNA"/>
</dbReference>
<evidence type="ECO:0000256" key="3">
    <source>
        <dbReference type="ARBA" id="ARBA00022692"/>
    </source>
</evidence>
<reference evidence="7 8" key="1">
    <citation type="submission" date="2017-01" db="EMBL/GenBank/DDBJ databases">
        <title>Genome analysis of Paenibacillus selenitrireducens ES3-24.</title>
        <authorList>
            <person name="Xu D."/>
            <person name="Yao R."/>
            <person name="Zheng S."/>
        </authorList>
    </citation>
    <scope>NUCLEOTIDE SEQUENCE [LARGE SCALE GENOMIC DNA]</scope>
    <source>
        <strain evidence="7 8">ES3-24</strain>
    </source>
</reference>
<dbReference type="InterPro" id="IPR018513">
    <property type="entry name" value="Cell_synthase_bac"/>
</dbReference>
<protein>
    <submittedName>
        <fullName evidence="7">Cellulose synthase</fullName>
    </submittedName>
</protein>
<keyword evidence="8" id="KW-1185">Reference proteome</keyword>
<keyword evidence="3 6" id="KW-0812">Transmembrane</keyword>
<dbReference type="GO" id="GO:0005886">
    <property type="term" value="C:plasma membrane"/>
    <property type="evidence" value="ECO:0007669"/>
    <property type="project" value="UniProtKB-SubCell"/>
</dbReference>
<evidence type="ECO:0000313" key="8">
    <source>
        <dbReference type="Proteomes" id="UP000190188"/>
    </source>
</evidence>
<dbReference type="Proteomes" id="UP000190188">
    <property type="component" value="Unassembled WGS sequence"/>
</dbReference>
<comment type="subcellular location">
    <subcellularLocation>
        <location evidence="1">Cell membrane</location>
        <topology evidence="1">Single-pass membrane protein</topology>
    </subcellularLocation>
</comment>
<comment type="caution">
    <text evidence="7">The sequence shown here is derived from an EMBL/GenBank/DDBJ whole genome shotgun (WGS) entry which is preliminary data.</text>
</comment>
<evidence type="ECO:0000256" key="1">
    <source>
        <dbReference type="ARBA" id="ARBA00004162"/>
    </source>
</evidence>
<dbReference type="GO" id="GO:0006011">
    <property type="term" value="P:UDP-alpha-D-glucose metabolic process"/>
    <property type="evidence" value="ECO:0007669"/>
    <property type="project" value="InterPro"/>
</dbReference>
<name>A0A1T2XHF7_9BACL</name>
<keyword evidence="2" id="KW-1003">Cell membrane</keyword>
<evidence type="ECO:0000313" key="7">
    <source>
        <dbReference type="EMBL" id="OPA79300.1"/>
    </source>
</evidence>
<dbReference type="AlphaFoldDB" id="A0A1T2XHF7"/>
<evidence type="ECO:0000256" key="5">
    <source>
        <dbReference type="ARBA" id="ARBA00023136"/>
    </source>
</evidence>
<accession>A0A1T2XHF7</accession>
<dbReference type="Gene3D" id="2.60.120.260">
    <property type="entry name" value="Galactose-binding domain-like"/>
    <property type="match status" value="2"/>
</dbReference>